<keyword evidence="3 6" id="KW-0597">Phosphoprotein</keyword>
<dbReference type="PROSITE" id="PS50109">
    <property type="entry name" value="HIS_KIN"/>
    <property type="match status" value="1"/>
</dbReference>
<gene>
    <name evidence="11" type="ORF">NITMOv2_4404</name>
</gene>
<dbReference type="OrthoDB" id="5288358at2"/>
<keyword evidence="12" id="KW-1185">Reference proteome</keyword>
<dbReference type="Gene3D" id="3.40.50.2300">
    <property type="match status" value="1"/>
</dbReference>
<sequence length="836" mass="92982">MGSAETSHALDEAYAAWRRGFLWQRVRLFIWIDLVINPFFAFVDAAKVPQAMGALLKVRGVLEGGLLLCLLALATQVGRRRPEWIFVSAACLTGLSIAHLTIPTGGFSSFHANSLAILIVGTTVLAPVRMPMHLIIQLVALTYFFTLNLATARSRGAVDLQAASQYTFLFWLCFICDLSVFKYEQLQRAEFRARQELESSNAKLRELDQLKSRFFANVSHELRTPLTLILGSFKHLMGERLSAGCRDLAQAGLRNASRLLLHINELLDLAKFESGKLTPVKQCLDLAPLVRQVASNFESSERPRIKLEGLHDAIVAEVDPRLFKKLLYNLLSNAFKFSDPDKGRVWIRLRRSGSFVELDVEDNGIGIPEDQLGRIFERFTQVEQTESRRHEGTGIGLALVKEVAEHHGGSVSVVSTPGQGTVFTVSLPIGAVGGKAAVVVDEDAQETIDVLQRDAKSGGEIARRQAPAAHAEPNAPLVLVVEDNPDLSLYLHRLLSAHYRVVTAADGCDGLERARAFRPDLILTDVMMPRMTGHELLREVRADADLRALPVIFLTARGGSEARIESLEAGADDYLTKPFDEGELLARVKNLLQIRAQERELEALNHRLTIRLEEQMLELMRNGQLKRFLSPQLVNLILSGTADDVLKSHRREIVVVFLDLRGFTAFADVADPEEVMAVLREYQMEMGRLITEYEGTLERFTGDGMMIFFNDPVPVANPEERAIRMAVAMRQKMGMLQKVWAQRGYHLGHGIGMSSGQATLGTIGFEGRWDYAAIGTVTNLSARLCSEAAPGHVLVSHQFLRKIEHLVDAEPIGELPLKGFQRPVTTFNIRRLIDGR</sequence>
<feature type="domain" description="Histidine kinase" evidence="8">
    <location>
        <begin position="217"/>
        <end position="431"/>
    </location>
</feature>
<dbReference type="Proteomes" id="UP000069205">
    <property type="component" value="Chromosome"/>
</dbReference>
<dbReference type="CDD" id="cd17574">
    <property type="entry name" value="REC_OmpR"/>
    <property type="match status" value="1"/>
</dbReference>
<dbReference type="SUPFAM" id="SSF47384">
    <property type="entry name" value="Homodimeric domain of signal transducing histidine kinase"/>
    <property type="match status" value="1"/>
</dbReference>
<keyword evidence="7" id="KW-0472">Membrane</keyword>
<feature type="transmembrane region" description="Helical" evidence="7">
    <location>
        <begin position="163"/>
        <end position="181"/>
    </location>
</feature>
<feature type="transmembrane region" description="Helical" evidence="7">
    <location>
        <begin position="28"/>
        <end position="46"/>
    </location>
</feature>
<dbReference type="AlphaFoldDB" id="A0A0K2GIT1"/>
<dbReference type="PATRIC" id="fig|42253.5.peg.4345"/>
<dbReference type="GO" id="GO:0004016">
    <property type="term" value="F:adenylate cyclase activity"/>
    <property type="evidence" value="ECO:0007669"/>
    <property type="project" value="UniProtKB-ARBA"/>
</dbReference>
<dbReference type="EC" id="2.7.13.3" evidence="2"/>
<dbReference type="Pfam" id="PF00512">
    <property type="entry name" value="HisKA"/>
    <property type="match status" value="1"/>
</dbReference>
<dbReference type="FunFam" id="3.30.565.10:FF:000006">
    <property type="entry name" value="Sensor histidine kinase WalK"/>
    <property type="match status" value="1"/>
</dbReference>
<evidence type="ECO:0000313" key="11">
    <source>
        <dbReference type="EMBL" id="ALA60779.1"/>
    </source>
</evidence>
<evidence type="ECO:0000256" key="5">
    <source>
        <dbReference type="ARBA" id="ARBA00022777"/>
    </source>
</evidence>
<dbReference type="SMART" id="SM00448">
    <property type="entry name" value="REC"/>
    <property type="match status" value="1"/>
</dbReference>
<evidence type="ECO:0000256" key="2">
    <source>
        <dbReference type="ARBA" id="ARBA00012438"/>
    </source>
</evidence>
<dbReference type="SUPFAM" id="SSF55874">
    <property type="entry name" value="ATPase domain of HSP90 chaperone/DNA topoisomerase II/histidine kinase"/>
    <property type="match status" value="1"/>
</dbReference>
<proteinExistence type="predicted"/>
<dbReference type="RefSeq" id="WP_053381580.1">
    <property type="nucleotide sequence ID" value="NZ_CP011801.1"/>
</dbReference>
<feature type="transmembrane region" description="Helical" evidence="7">
    <location>
        <begin position="134"/>
        <end position="151"/>
    </location>
</feature>
<dbReference type="InterPro" id="IPR005467">
    <property type="entry name" value="His_kinase_dom"/>
</dbReference>
<evidence type="ECO:0000259" key="9">
    <source>
        <dbReference type="PROSITE" id="PS50110"/>
    </source>
</evidence>
<dbReference type="SMART" id="SM00387">
    <property type="entry name" value="HATPase_c"/>
    <property type="match status" value="1"/>
</dbReference>
<dbReference type="GO" id="GO:0000155">
    <property type="term" value="F:phosphorelay sensor kinase activity"/>
    <property type="evidence" value="ECO:0007669"/>
    <property type="project" value="InterPro"/>
</dbReference>
<dbReference type="Pfam" id="PF02518">
    <property type="entry name" value="HATPase_c"/>
    <property type="match status" value="1"/>
</dbReference>
<evidence type="ECO:0000256" key="4">
    <source>
        <dbReference type="ARBA" id="ARBA00022679"/>
    </source>
</evidence>
<organism evidence="11 12">
    <name type="scientific">Nitrospira moscoviensis</name>
    <dbReference type="NCBI Taxonomy" id="42253"/>
    <lineage>
        <taxon>Bacteria</taxon>
        <taxon>Pseudomonadati</taxon>
        <taxon>Nitrospirota</taxon>
        <taxon>Nitrospiria</taxon>
        <taxon>Nitrospirales</taxon>
        <taxon>Nitrospiraceae</taxon>
        <taxon>Nitrospira</taxon>
    </lineage>
</organism>
<dbReference type="InterPro" id="IPR029787">
    <property type="entry name" value="Nucleotide_cyclase"/>
</dbReference>
<dbReference type="PROSITE" id="PS50110">
    <property type="entry name" value="RESPONSE_REGULATORY"/>
    <property type="match status" value="1"/>
</dbReference>
<dbReference type="KEGG" id="nmv:NITMOv2_4404"/>
<evidence type="ECO:0000256" key="3">
    <source>
        <dbReference type="ARBA" id="ARBA00022553"/>
    </source>
</evidence>
<feature type="transmembrane region" description="Helical" evidence="7">
    <location>
        <begin position="58"/>
        <end position="78"/>
    </location>
</feature>
<keyword evidence="7" id="KW-1133">Transmembrane helix</keyword>
<dbReference type="PANTHER" id="PTHR43547">
    <property type="entry name" value="TWO-COMPONENT HISTIDINE KINASE"/>
    <property type="match status" value="1"/>
</dbReference>
<dbReference type="Pfam" id="PF00211">
    <property type="entry name" value="Guanylate_cyc"/>
    <property type="match status" value="1"/>
</dbReference>
<dbReference type="CDD" id="cd00082">
    <property type="entry name" value="HisKA"/>
    <property type="match status" value="1"/>
</dbReference>
<dbReference type="InterPro" id="IPR011006">
    <property type="entry name" value="CheY-like_superfamily"/>
</dbReference>
<dbReference type="SMART" id="SM00044">
    <property type="entry name" value="CYCc"/>
    <property type="match status" value="1"/>
</dbReference>
<protein>
    <recommendedName>
        <fullName evidence="2">histidine kinase</fullName>
        <ecNumber evidence="2">2.7.13.3</ecNumber>
    </recommendedName>
</protein>
<feature type="domain" description="Response regulatory" evidence="9">
    <location>
        <begin position="477"/>
        <end position="592"/>
    </location>
</feature>
<dbReference type="PRINTS" id="PR00344">
    <property type="entry name" value="BCTRLSENSOR"/>
</dbReference>
<evidence type="ECO:0000259" key="8">
    <source>
        <dbReference type="PROSITE" id="PS50109"/>
    </source>
</evidence>
<dbReference type="PANTHER" id="PTHR43547:SF2">
    <property type="entry name" value="HYBRID SIGNAL TRANSDUCTION HISTIDINE KINASE C"/>
    <property type="match status" value="1"/>
</dbReference>
<dbReference type="CDD" id="cd16922">
    <property type="entry name" value="HATPase_EvgS-ArcB-TorS-like"/>
    <property type="match status" value="1"/>
</dbReference>
<dbReference type="CDD" id="cd07302">
    <property type="entry name" value="CHD"/>
    <property type="match status" value="1"/>
</dbReference>
<dbReference type="Gene3D" id="3.30.565.10">
    <property type="entry name" value="Histidine kinase-like ATPase, C-terminal domain"/>
    <property type="match status" value="1"/>
</dbReference>
<dbReference type="SUPFAM" id="SSF55073">
    <property type="entry name" value="Nucleotide cyclase"/>
    <property type="match status" value="1"/>
</dbReference>
<evidence type="ECO:0000256" key="1">
    <source>
        <dbReference type="ARBA" id="ARBA00000085"/>
    </source>
</evidence>
<feature type="modified residue" description="4-aspartylphosphate" evidence="6">
    <location>
        <position position="525"/>
    </location>
</feature>
<evidence type="ECO:0000259" key="10">
    <source>
        <dbReference type="PROSITE" id="PS50125"/>
    </source>
</evidence>
<feature type="transmembrane region" description="Helical" evidence="7">
    <location>
        <begin position="84"/>
        <end position="102"/>
    </location>
</feature>
<comment type="catalytic activity">
    <reaction evidence="1">
        <text>ATP + protein L-histidine = ADP + protein N-phospho-L-histidine.</text>
        <dbReference type="EC" id="2.7.13.3"/>
    </reaction>
</comment>
<dbReference type="EMBL" id="CP011801">
    <property type="protein sequence ID" value="ALA60779.1"/>
    <property type="molecule type" value="Genomic_DNA"/>
</dbReference>
<evidence type="ECO:0000256" key="7">
    <source>
        <dbReference type="SAM" id="Phobius"/>
    </source>
</evidence>
<evidence type="ECO:0000256" key="6">
    <source>
        <dbReference type="PROSITE-ProRule" id="PRU00169"/>
    </source>
</evidence>
<dbReference type="Gene3D" id="3.30.70.1230">
    <property type="entry name" value="Nucleotide cyclase"/>
    <property type="match status" value="1"/>
</dbReference>
<dbReference type="InterPro" id="IPR003594">
    <property type="entry name" value="HATPase_dom"/>
</dbReference>
<dbReference type="Gene3D" id="1.10.287.130">
    <property type="match status" value="1"/>
</dbReference>
<dbReference type="Pfam" id="PF00072">
    <property type="entry name" value="Response_reg"/>
    <property type="match status" value="1"/>
</dbReference>
<dbReference type="GO" id="GO:0009190">
    <property type="term" value="P:cyclic nucleotide biosynthetic process"/>
    <property type="evidence" value="ECO:0007669"/>
    <property type="project" value="InterPro"/>
</dbReference>
<dbReference type="InterPro" id="IPR004358">
    <property type="entry name" value="Sig_transdc_His_kin-like_C"/>
</dbReference>
<dbReference type="STRING" id="42253.NITMOv2_4404"/>
<dbReference type="PROSITE" id="PS50125">
    <property type="entry name" value="GUANYLATE_CYCLASE_2"/>
    <property type="match status" value="1"/>
</dbReference>
<dbReference type="SMART" id="SM00388">
    <property type="entry name" value="HisKA"/>
    <property type="match status" value="1"/>
</dbReference>
<feature type="domain" description="Guanylate cyclase" evidence="10">
    <location>
        <begin position="654"/>
        <end position="785"/>
    </location>
</feature>
<dbReference type="InterPro" id="IPR001789">
    <property type="entry name" value="Sig_transdc_resp-reg_receiver"/>
</dbReference>
<keyword evidence="5 11" id="KW-0418">Kinase</keyword>
<keyword evidence="4 11" id="KW-0808">Transferase</keyword>
<name>A0A0K2GIT1_NITMO</name>
<keyword evidence="7" id="KW-0812">Transmembrane</keyword>
<dbReference type="InterPro" id="IPR001054">
    <property type="entry name" value="A/G_cyclase"/>
</dbReference>
<keyword evidence="11" id="KW-0456">Lyase</keyword>
<evidence type="ECO:0000313" key="12">
    <source>
        <dbReference type="Proteomes" id="UP000069205"/>
    </source>
</evidence>
<dbReference type="InterPro" id="IPR036097">
    <property type="entry name" value="HisK_dim/P_sf"/>
</dbReference>
<dbReference type="InterPro" id="IPR003661">
    <property type="entry name" value="HisK_dim/P_dom"/>
</dbReference>
<accession>A0A0K2GIT1</accession>
<dbReference type="SUPFAM" id="SSF52172">
    <property type="entry name" value="CheY-like"/>
    <property type="match status" value="1"/>
</dbReference>
<dbReference type="InterPro" id="IPR036890">
    <property type="entry name" value="HATPase_C_sf"/>
</dbReference>
<reference evidence="11 12" key="1">
    <citation type="journal article" date="2015" name="Proc. Natl. Acad. Sci. U.S.A.">
        <title>Expanded metabolic versatility of ubiquitous nitrite-oxidizing bacteria from the genus Nitrospira.</title>
        <authorList>
            <person name="Koch H."/>
            <person name="Lucker S."/>
            <person name="Albertsen M."/>
            <person name="Kitzinger K."/>
            <person name="Herbold C."/>
            <person name="Spieck E."/>
            <person name="Nielsen P.H."/>
            <person name="Wagner M."/>
            <person name="Daims H."/>
        </authorList>
    </citation>
    <scope>NUCLEOTIDE SEQUENCE [LARGE SCALE GENOMIC DNA]</scope>
    <source>
        <strain evidence="11 12">NSP M-1</strain>
    </source>
</reference>